<sequence length="77" mass="8298">MVREGPAQPAPPPKEPYPAEKARGGEIILNTPGRRAIFIAGLLGAVVLAIVLGKLIPSAPRGDVDESKIERRPRFFQ</sequence>
<comment type="caution">
    <text evidence="3">The sequence shown here is derived from an EMBL/GenBank/DDBJ whole genome shotgun (WGS) entry which is preliminary data.</text>
</comment>
<organism evidence="3 4">
    <name type="scientific">Bradyrhizobium algeriense</name>
    <dbReference type="NCBI Taxonomy" id="634784"/>
    <lineage>
        <taxon>Bacteria</taxon>
        <taxon>Pseudomonadati</taxon>
        <taxon>Pseudomonadota</taxon>
        <taxon>Alphaproteobacteria</taxon>
        <taxon>Hyphomicrobiales</taxon>
        <taxon>Nitrobacteraceae</taxon>
        <taxon>Bradyrhizobium</taxon>
    </lineage>
</organism>
<evidence type="ECO:0000313" key="4">
    <source>
        <dbReference type="Proteomes" id="UP001364224"/>
    </source>
</evidence>
<keyword evidence="2" id="KW-0812">Transmembrane</keyword>
<name>A0ABU8B5U1_9BRAD</name>
<evidence type="ECO:0000256" key="1">
    <source>
        <dbReference type="SAM" id="MobiDB-lite"/>
    </source>
</evidence>
<feature type="compositionally biased region" description="Basic and acidic residues" evidence="1">
    <location>
        <begin position="62"/>
        <end position="77"/>
    </location>
</feature>
<reference evidence="3 4" key="1">
    <citation type="submission" date="2024-02" db="EMBL/GenBank/DDBJ databases">
        <title>Adaptive strategies in a cosmopolitan and abundant soil bacterium.</title>
        <authorList>
            <person name="Carini P."/>
        </authorList>
    </citation>
    <scope>NUCLEOTIDE SEQUENCE [LARGE SCALE GENOMIC DNA]</scope>
    <source>
        <strain evidence="3 4">AZCC 1608</strain>
    </source>
</reference>
<feature type="region of interest" description="Disordered" evidence="1">
    <location>
        <begin position="1"/>
        <end position="21"/>
    </location>
</feature>
<protein>
    <recommendedName>
        <fullName evidence="5">Conjugal transfer protein TrbI</fullName>
    </recommendedName>
</protein>
<gene>
    <name evidence="3" type="ORF">V1286_001436</name>
</gene>
<proteinExistence type="predicted"/>
<evidence type="ECO:0008006" key="5">
    <source>
        <dbReference type="Google" id="ProtNLM"/>
    </source>
</evidence>
<feature type="region of interest" description="Disordered" evidence="1">
    <location>
        <begin position="58"/>
        <end position="77"/>
    </location>
</feature>
<feature type="transmembrane region" description="Helical" evidence="2">
    <location>
        <begin position="36"/>
        <end position="56"/>
    </location>
</feature>
<keyword evidence="4" id="KW-1185">Reference proteome</keyword>
<accession>A0ABU8B5U1</accession>
<keyword evidence="2" id="KW-1133">Transmembrane helix</keyword>
<dbReference type="Proteomes" id="UP001364224">
    <property type="component" value="Unassembled WGS sequence"/>
</dbReference>
<keyword evidence="2" id="KW-0472">Membrane</keyword>
<evidence type="ECO:0000256" key="2">
    <source>
        <dbReference type="SAM" id="Phobius"/>
    </source>
</evidence>
<evidence type="ECO:0000313" key="3">
    <source>
        <dbReference type="EMBL" id="MEH2553907.1"/>
    </source>
</evidence>
<dbReference type="EMBL" id="JAZHRV010000001">
    <property type="protein sequence ID" value="MEH2553907.1"/>
    <property type="molecule type" value="Genomic_DNA"/>
</dbReference>